<name>A0A0E9R802_ANGAN</name>
<protein>
    <submittedName>
        <fullName evidence="2">Uncharacterized protein</fullName>
    </submittedName>
</protein>
<reference evidence="2" key="1">
    <citation type="submission" date="2014-11" db="EMBL/GenBank/DDBJ databases">
        <authorList>
            <person name="Amaro Gonzalez C."/>
        </authorList>
    </citation>
    <scope>NUCLEOTIDE SEQUENCE</scope>
</reference>
<proteinExistence type="predicted"/>
<organism evidence="2">
    <name type="scientific">Anguilla anguilla</name>
    <name type="common">European freshwater eel</name>
    <name type="synonym">Muraena anguilla</name>
    <dbReference type="NCBI Taxonomy" id="7936"/>
    <lineage>
        <taxon>Eukaryota</taxon>
        <taxon>Metazoa</taxon>
        <taxon>Chordata</taxon>
        <taxon>Craniata</taxon>
        <taxon>Vertebrata</taxon>
        <taxon>Euteleostomi</taxon>
        <taxon>Actinopterygii</taxon>
        <taxon>Neopterygii</taxon>
        <taxon>Teleostei</taxon>
        <taxon>Anguilliformes</taxon>
        <taxon>Anguillidae</taxon>
        <taxon>Anguilla</taxon>
    </lineage>
</organism>
<keyword evidence="1" id="KW-0472">Membrane</keyword>
<sequence>MTSQMCPLNTCCATHITCMTHCINDSTSLIIIQNYFFALFYSVILVVLWLGGFGLEMRYCNDKWCLLGFSLFVLV</sequence>
<keyword evidence="1" id="KW-0812">Transmembrane</keyword>
<evidence type="ECO:0000313" key="2">
    <source>
        <dbReference type="EMBL" id="JAH25261.1"/>
    </source>
</evidence>
<dbReference type="AlphaFoldDB" id="A0A0E9R802"/>
<reference evidence="2" key="2">
    <citation type="journal article" date="2015" name="Fish Shellfish Immunol.">
        <title>Early steps in the European eel (Anguilla anguilla)-Vibrio vulnificus interaction in the gills: Role of the RtxA13 toxin.</title>
        <authorList>
            <person name="Callol A."/>
            <person name="Pajuelo D."/>
            <person name="Ebbesson L."/>
            <person name="Teles M."/>
            <person name="MacKenzie S."/>
            <person name="Amaro C."/>
        </authorList>
    </citation>
    <scope>NUCLEOTIDE SEQUENCE</scope>
</reference>
<keyword evidence="1" id="KW-1133">Transmembrane helix</keyword>
<accession>A0A0E9R802</accession>
<evidence type="ECO:0000256" key="1">
    <source>
        <dbReference type="SAM" id="Phobius"/>
    </source>
</evidence>
<dbReference type="EMBL" id="GBXM01083316">
    <property type="protein sequence ID" value="JAH25261.1"/>
    <property type="molecule type" value="Transcribed_RNA"/>
</dbReference>
<feature type="transmembrane region" description="Helical" evidence="1">
    <location>
        <begin position="35"/>
        <end position="55"/>
    </location>
</feature>